<gene>
    <name evidence="2" type="ORF">G647_06428</name>
</gene>
<proteinExistence type="predicted"/>
<dbReference type="AlphaFoldDB" id="V9D645"/>
<dbReference type="Proteomes" id="UP000030678">
    <property type="component" value="Unassembled WGS sequence"/>
</dbReference>
<name>V9D645_9EURO</name>
<dbReference type="RefSeq" id="XP_008728971.1">
    <property type="nucleotide sequence ID" value="XM_008730749.1"/>
</dbReference>
<evidence type="ECO:0000259" key="1">
    <source>
        <dbReference type="Pfam" id="PF24626"/>
    </source>
</evidence>
<sequence>MSVLNPRKIGPFKVKRRVGKVAFELELPEHIKIHPTISCVHLKPALPDEYRRHQPPPPIEVDGEERFIIAASCGRKDGGTLVPRSTVSSTRFDGKVTDQMRTHGLSNRNYARKSLLWSTLLTVEQPNANGDCWVAYAALAPTSVKSFVSQMVDRQALEPLFIEYVFNTASTITTININIQQVTR</sequence>
<reference evidence="2 3" key="1">
    <citation type="submission" date="2013-03" db="EMBL/GenBank/DDBJ databases">
        <title>The Genome Sequence of Cladophialophora carrionii CBS 160.54.</title>
        <authorList>
            <consortium name="The Broad Institute Genomics Platform"/>
            <person name="Cuomo C."/>
            <person name="de Hoog S."/>
            <person name="Gorbushina A."/>
            <person name="Walker B."/>
            <person name="Young S.K."/>
            <person name="Zeng Q."/>
            <person name="Gargeya S."/>
            <person name="Fitzgerald M."/>
            <person name="Haas B."/>
            <person name="Abouelleil A."/>
            <person name="Allen A.W."/>
            <person name="Alvarado L."/>
            <person name="Arachchi H.M."/>
            <person name="Berlin A.M."/>
            <person name="Chapman S.B."/>
            <person name="Gainer-Dewar J."/>
            <person name="Goldberg J."/>
            <person name="Griggs A."/>
            <person name="Gujja S."/>
            <person name="Hansen M."/>
            <person name="Howarth C."/>
            <person name="Imamovic A."/>
            <person name="Ireland A."/>
            <person name="Larimer J."/>
            <person name="McCowan C."/>
            <person name="Murphy C."/>
            <person name="Pearson M."/>
            <person name="Poon T.W."/>
            <person name="Priest M."/>
            <person name="Roberts A."/>
            <person name="Saif S."/>
            <person name="Shea T."/>
            <person name="Sisk P."/>
            <person name="Sykes S."/>
            <person name="Wortman J."/>
            <person name="Nusbaum C."/>
            <person name="Birren B."/>
        </authorList>
    </citation>
    <scope>NUCLEOTIDE SEQUENCE [LARGE SCALE GENOMIC DNA]</scope>
    <source>
        <strain evidence="2 3">CBS 160.54</strain>
    </source>
</reference>
<dbReference type="Pfam" id="PF24626">
    <property type="entry name" value="SH3_Tf2-1"/>
    <property type="match status" value="1"/>
</dbReference>
<evidence type="ECO:0000313" key="2">
    <source>
        <dbReference type="EMBL" id="ETI22354.1"/>
    </source>
</evidence>
<dbReference type="InterPro" id="IPR056924">
    <property type="entry name" value="SH3_Tf2-1"/>
</dbReference>
<organism evidence="2 3">
    <name type="scientific">Cladophialophora carrionii CBS 160.54</name>
    <dbReference type="NCBI Taxonomy" id="1279043"/>
    <lineage>
        <taxon>Eukaryota</taxon>
        <taxon>Fungi</taxon>
        <taxon>Dikarya</taxon>
        <taxon>Ascomycota</taxon>
        <taxon>Pezizomycotina</taxon>
        <taxon>Eurotiomycetes</taxon>
        <taxon>Chaetothyriomycetidae</taxon>
        <taxon>Chaetothyriales</taxon>
        <taxon>Herpotrichiellaceae</taxon>
        <taxon>Cladophialophora</taxon>
    </lineage>
</organism>
<dbReference type="GeneID" id="19984921"/>
<dbReference type="HOGENOM" id="CLU_1467994_0_0_1"/>
<feature type="domain" description="Tf2-1-like SH3-like" evidence="1">
    <location>
        <begin position="4"/>
        <end position="44"/>
    </location>
</feature>
<protein>
    <recommendedName>
        <fullName evidence="1">Tf2-1-like SH3-like domain-containing protein</fullName>
    </recommendedName>
</protein>
<dbReference type="OrthoDB" id="4358334at2759"/>
<dbReference type="VEuPathDB" id="FungiDB:G647_06428"/>
<accession>V9D645</accession>
<dbReference type="EMBL" id="KB822706">
    <property type="protein sequence ID" value="ETI22354.1"/>
    <property type="molecule type" value="Genomic_DNA"/>
</dbReference>
<evidence type="ECO:0000313" key="3">
    <source>
        <dbReference type="Proteomes" id="UP000030678"/>
    </source>
</evidence>